<comment type="caution">
    <text evidence="2">The sequence shown here is derived from an EMBL/GenBank/DDBJ whole genome shotgun (WGS) entry which is preliminary data.</text>
</comment>
<dbReference type="EMBL" id="QNSA01000005">
    <property type="protein sequence ID" value="RBP74094.1"/>
    <property type="molecule type" value="Genomic_DNA"/>
</dbReference>
<gene>
    <name evidence="2" type="ORF">DET51_105219</name>
    <name evidence="1" type="ORF">DET64_105220</name>
</gene>
<dbReference type="RefSeq" id="WP_113879710.1">
    <property type="nucleotide sequence ID" value="NZ_QNSA01000005.1"/>
</dbReference>
<dbReference type="AlphaFoldDB" id="A0A368V215"/>
<keyword evidence="4" id="KW-1185">Reference proteome</keyword>
<proteinExistence type="predicted"/>
<evidence type="ECO:0000313" key="3">
    <source>
        <dbReference type="Proteomes" id="UP000252795"/>
    </source>
</evidence>
<reference evidence="2 3" key="1">
    <citation type="submission" date="2018-07" db="EMBL/GenBank/DDBJ databases">
        <title>Freshwater and sediment microbial communities from various areas in North America, analyzing microbe dynamics in response to fracking.</title>
        <authorList>
            <person name="Lamendella R."/>
        </authorList>
    </citation>
    <scope>NUCLEOTIDE SEQUENCE [LARGE SCALE GENOMIC DNA]</scope>
    <source>
        <strain evidence="2 3">114E</strain>
        <strain evidence="1 4">114E_o</strain>
    </source>
</reference>
<organism evidence="2 3">
    <name type="scientific">Marinobacter nauticus</name>
    <name type="common">Marinobacter hydrocarbonoclasticus</name>
    <name type="synonym">Marinobacter aquaeolei</name>
    <dbReference type="NCBI Taxonomy" id="2743"/>
    <lineage>
        <taxon>Bacteria</taxon>
        <taxon>Pseudomonadati</taxon>
        <taxon>Pseudomonadota</taxon>
        <taxon>Gammaproteobacteria</taxon>
        <taxon>Pseudomonadales</taxon>
        <taxon>Marinobacteraceae</taxon>
        <taxon>Marinobacter</taxon>
    </lineage>
</organism>
<sequence>MTLTSDSPASITTARGLSVAIGGGGGLSGGSAALGWSASSLSNGETITITTDGTNNFGSKVKAQPVVWDMGAEFLNEGEALTGHATASDGDSINSSGIFSGATGQITLSRPHRHQRIDRHYLGAANTKAFIGYDSLLDASTASRKHYSCFRIRLPIDPRLVRTIPITESSGAFDQGASGELGESLTVTISGTEYGGNLIAIFDGKMALSVEGVSITSGTGLIGVTGLESGATATLNSGQTGYAGAPPAKLYRINQGASDGVLSVLQLGIEQFWIESNASGVDEIGMQRFDNGPDFTAVALPGEWFFVEMTQDWSDGSALTGTARLIGSQGQAIMSIPAQNGAANWDDLPVLLLGIGLDSSVDHKLNVEFGEVVIDETAQRVAIGNNSNYDLCTQIEVQRVKTWGASKITAEAYQGAFDSLSGKHLFVFDESNNVIGSGVQL</sequence>
<dbReference type="Proteomes" id="UP000252795">
    <property type="component" value="Unassembled WGS sequence"/>
</dbReference>
<protein>
    <submittedName>
        <fullName evidence="2">Uncharacterized protein</fullName>
    </submittedName>
</protein>
<name>A0A368V215_MARNT</name>
<accession>A0A368V215</accession>
<dbReference type="EMBL" id="QPJB01000005">
    <property type="protein sequence ID" value="RCW34843.1"/>
    <property type="molecule type" value="Genomic_DNA"/>
</dbReference>
<evidence type="ECO:0000313" key="4">
    <source>
        <dbReference type="Proteomes" id="UP000253065"/>
    </source>
</evidence>
<evidence type="ECO:0000313" key="2">
    <source>
        <dbReference type="EMBL" id="RCW34843.1"/>
    </source>
</evidence>
<dbReference type="Proteomes" id="UP000253065">
    <property type="component" value="Unassembled WGS sequence"/>
</dbReference>
<evidence type="ECO:0000313" key="1">
    <source>
        <dbReference type="EMBL" id="RBP74094.1"/>
    </source>
</evidence>